<accession>X0V129</accession>
<dbReference type="GO" id="GO:0015937">
    <property type="term" value="P:coenzyme A biosynthetic process"/>
    <property type="evidence" value="ECO:0007669"/>
    <property type="project" value="UniProtKB-ARBA"/>
</dbReference>
<sequence>MAGTLVGKHVLITSGPTRADLDAVRYISNRSTGRLGCRIACEALARGAAVTMVAGPESAAPAREDMTEDDWARLRILHVETVPDLIETLRGELTSTEPPR</sequence>
<dbReference type="InterPro" id="IPR007085">
    <property type="entry name" value="DNA/pantothenate-metab_flavo_C"/>
</dbReference>
<evidence type="ECO:0000313" key="2">
    <source>
        <dbReference type="EMBL" id="GAG11809.1"/>
    </source>
</evidence>
<proteinExistence type="predicted"/>
<organism evidence="2">
    <name type="scientific">marine sediment metagenome</name>
    <dbReference type="NCBI Taxonomy" id="412755"/>
    <lineage>
        <taxon>unclassified sequences</taxon>
        <taxon>metagenomes</taxon>
        <taxon>ecological metagenomes</taxon>
    </lineage>
</organism>
<feature type="domain" description="DNA/pantothenate metabolism flavoprotein C-terminal" evidence="1">
    <location>
        <begin position="5"/>
        <end position="63"/>
    </location>
</feature>
<name>X0V129_9ZZZZ</name>
<evidence type="ECO:0000259" key="1">
    <source>
        <dbReference type="Pfam" id="PF04127"/>
    </source>
</evidence>
<protein>
    <recommendedName>
        <fullName evidence="1">DNA/pantothenate metabolism flavoprotein C-terminal domain-containing protein</fullName>
    </recommendedName>
</protein>
<gene>
    <name evidence="2" type="ORF">S01H1_33539</name>
</gene>
<dbReference type="InterPro" id="IPR035929">
    <property type="entry name" value="CoaB-like_sf"/>
</dbReference>
<dbReference type="AlphaFoldDB" id="X0V129"/>
<dbReference type="EMBL" id="BARS01020830">
    <property type="protein sequence ID" value="GAG11809.1"/>
    <property type="molecule type" value="Genomic_DNA"/>
</dbReference>
<comment type="caution">
    <text evidence="2">The sequence shown here is derived from an EMBL/GenBank/DDBJ whole genome shotgun (WGS) entry which is preliminary data.</text>
</comment>
<reference evidence="2" key="1">
    <citation type="journal article" date="2014" name="Front. Microbiol.">
        <title>High frequency of phylogenetically diverse reductive dehalogenase-homologous genes in deep subseafloor sedimentary metagenomes.</title>
        <authorList>
            <person name="Kawai M."/>
            <person name="Futagami T."/>
            <person name="Toyoda A."/>
            <person name="Takaki Y."/>
            <person name="Nishi S."/>
            <person name="Hori S."/>
            <person name="Arai W."/>
            <person name="Tsubouchi T."/>
            <person name="Morono Y."/>
            <person name="Uchiyama I."/>
            <person name="Ito T."/>
            <person name="Fujiyama A."/>
            <person name="Inagaki F."/>
            <person name="Takami H."/>
        </authorList>
    </citation>
    <scope>NUCLEOTIDE SEQUENCE</scope>
    <source>
        <strain evidence="2">Expedition CK06-06</strain>
    </source>
</reference>
<dbReference type="SUPFAM" id="SSF102645">
    <property type="entry name" value="CoaB-like"/>
    <property type="match status" value="1"/>
</dbReference>
<dbReference type="Gene3D" id="3.40.50.10300">
    <property type="entry name" value="CoaB-like"/>
    <property type="match status" value="1"/>
</dbReference>
<feature type="non-terminal residue" evidence="2">
    <location>
        <position position="100"/>
    </location>
</feature>
<dbReference type="Pfam" id="PF04127">
    <property type="entry name" value="DFP"/>
    <property type="match status" value="1"/>
</dbReference>
<dbReference type="GO" id="GO:0003824">
    <property type="term" value="F:catalytic activity"/>
    <property type="evidence" value="ECO:0007669"/>
    <property type="project" value="UniProtKB-ARBA"/>
</dbReference>